<dbReference type="EMBL" id="PVTH01000003">
    <property type="protein sequence ID" value="PRY53538.1"/>
    <property type="molecule type" value="Genomic_DNA"/>
</dbReference>
<dbReference type="PROSITE" id="PS51688">
    <property type="entry name" value="ICA"/>
    <property type="match status" value="1"/>
</dbReference>
<reference evidence="4 5" key="1">
    <citation type="submission" date="2018-03" db="EMBL/GenBank/DDBJ databases">
        <title>Genomic Encyclopedia of Type Strains, Phase III (KMG-III): the genomes of soil and plant-associated and newly described type strains.</title>
        <authorList>
            <person name="Whitman W."/>
        </authorList>
    </citation>
    <scope>NUCLEOTIDE SEQUENCE [LARGE SCALE GENOMIC DNA]</scope>
    <source>
        <strain evidence="4 5">CGMCC 1.9313</strain>
    </source>
</reference>
<sequence length="1296" mass="136632">MPIVSTTAQTVRQFNGLYNISLIKSINGGYDMSGTFSDLSNIFTASNVVVGDQVVDANGNTYAIQKITSVSGSVISVETKGFNSNYPTMGQGIIYRPTVSGYPLIANSTPSNVLNTVLNTSTIAISSDIPKFLSGTSLPNISSKSGDVVLYAITNSFYKLLATNWQELVVTPMTSFATSISSVPVNAEGSIVYLLRTNKNYISNGSSWIEIPVVSSLPSMPKFGDVYYQTGEQKLYMMADGGATSTPQWLPISSSSIPGGGSADLPTSPNPGDLFFNTDENKLFVYDINNQWLEVSINGSTPGGVLNPDPASAPITEGRLFYNTTEKQLYVYNGSTWMPVGNALSSGQIFVGNPSNVAAAVSMSGDATITNSGKLTVKAKAISDEKLDKENIPLSGFATPTDHVSLGDGTTNYKIVNLANPSAAQDAVTKSYVDVLFLNPTSLLTLPSGNFFVGNASNKAVATLKSAIPLSGFGLPATNIAMNNKLITGLASPSNDGDAANKLYVDTRPVYPINISLYRNMLLMGNDQGQAGMVEKKDIAFSEFGAAIAEVSLGGFKITNLAEPAALQDAATKNYVDNKVFAPTNLALSSGQLFVGNASGKAVSTAKADIPLSGFGPAATEISMGNHKITNLAAPLTDSDASTKKYVDDLLLNPVNTLALPAGNFFVGNTYGKAAPSLKSAIPLSGFGKATETVFMGDASSQFNISNLAEPLQPKDAATKNYVDQKVSNPSSISLSADHILLGSPANIAEAISIGNVSLSRFGAVIENLSLSNYKLTNLADPTQDQDAVNKKYLAAQLSGITSQLSLPTGQLFVGNASGKAVGVAKNTILLSGFGAPETDISFSNHKLTGLQDPSSDQDAATKKYVDSKSGTIPGGTTPPLNPTAGSTYYNTTEKVFYVFDGNQWVPVDNALPMGQLFVGDASNRAAAAQKTSIPLTDFGKPTKDLPLENYKIINLATPTAERDAVNKRYVDSLLANINTTLSLPRGNMLVGDANGKASSTAKSAITLSGFGDAEANISMGSGSNNYKIINLANPSADQDAATKNYVDTKLDASGINKVAPNTLLGNNSAVESAAQSLSPAQVKAMLALNNVDNTADASKTVLAATKLTNAITINGIPFDGSSNITIPGDHLGNHTATQNIKTLSYSISSDGAANRGLSFESTGSAVLAQDLTVRGNLYTPSDRKLKTKIETLANALQAIDQMRGVRFEYKDQKRFASGPKIGLIAQELQKLFPEMVTRDSDGFLKVDYTQLSGLLIQAVKEQHVLLKNQQTEINDLKDRIESQQRQIDLILDKMK</sequence>
<protein>
    <submittedName>
        <fullName evidence="4">Endosialidase-like protein</fullName>
    </submittedName>
</protein>
<evidence type="ECO:0000259" key="3">
    <source>
        <dbReference type="PROSITE" id="PS51688"/>
    </source>
</evidence>
<feature type="domain" description="Peptidase S74" evidence="3">
    <location>
        <begin position="1182"/>
        <end position="1274"/>
    </location>
</feature>
<feature type="compositionally biased region" description="Polar residues" evidence="2">
    <location>
        <begin position="849"/>
        <end position="859"/>
    </location>
</feature>
<dbReference type="InterPro" id="IPR030392">
    <property type="entry name" value="S74_ICA"/>
</dbReference>
<comment type="caution">
    <text evidence="4">The sequence shown here is derived from an EMBL/GenBank/DDBJ whole genome shotgun (WGS) entry which is preliminary data.</text>
</comment>
<dbReference type="Pfam" id="PF13884">
    <property type="entry name" value="Peptidase_S74"/>
    <property type="match status" value="1"/>
</dbReference>
<evidence type="ECO:0000313" key="5">
    <source>
        <dbReference type="Proteomes" id="UP000238034"/>
    </source>
</evidence>
<evidence type="ECO:0000256" key="1">
    <source>
        <dbReference type="SAM" id="Coils"/>
    </source>
</evidence>
<keyword evidence="1" id="KW-0175">Coiled coil</keyword>
<feature type="coiled-coil region" evidence="1">
    <location>
        <begin position="1260"/>
        <end position="1294"/>
    </location>
</feature>
<evidence type="ECO:0000313" key="4">
    <source>
        <dbReference type="EMBL" id="PRY53538.1"/>
    </source>
</evidence>
<feature type="region of interest" description="Disordered" evidence="2">
    <location>
        <begin position="849"/>
        <end position="880"/>
    </location>
</feature>
<dbReference type="Proteomes" id="UP000238034">
    <property type="component" value="Unassembled WGS sequence"/>
</dbReference>
<evidence type="ECO:0000256" key="2">
    <source>
        <dbReference type="SAM" id="MobiDB-lite"/>
    </source>
</evidence>
<organism evidence="4 5">
    <name type="scientific">Arcticibacter pallidicorallinus</name>
    <dbReference type="NCBI Taxonomy" id="1259464"/>
    <lineage>
        <taxon>Bacteria</taxon>
        <taxon>Pseudomonadati</taxon>
        <taxon>Bacteroidota</taxon>
        <taxon>Sphingobacteriia</taxon>
        <taxon>Sphingobacteriales</taxon>
        <taxon>Sphingobacteriaceae</taxon>
        <taxon>Arcticibacter</taxon>
    </lineage>
</organism>
<name>A0A2T0U6P6_9SPHI</name>
<accession>A0A2T0U6P6</accession>
<keyword evidence="5" id="KW-1185">Reference proteome</keyword>
<proteinExistence type="predicted"/>
<gene>
    <name evidence="4" type="ORF">B0I27_1032</name>
</gene>